<reference evidence="1" key="1">
    <citation type="submission" date="2022-10" db="EMBL/GenBank/DDBJ databases">
        <title>Genome Sequence of Xylaria curta.</title>
        <authorList>
            <person name="Buettner E."/>
        </authorList>
    </citation>
    <scope>NUCLEOTIDE SEQUENCE</scope>
    <source>
        <strain evidence="1">Babe10</strain>
    </source>
</reference>
<evidence type="ECO:0000313" key="2">
    <source>
        <dbReference type="Proteomes" id="UP001143856"/>
    </source>
</evidence>
<evidence type="ECO:0000313" key="1">
    <source>
        <dbReference type="EMBL" id="KAJ2990089.1"/>
    </source>
</evidence>
<gene>
    <name evidence="1" type="ORF">NUW58_g3128</name>
</gene>
<accession>A0ACC1PDC1</accession>
<proteinExistence type="predicted"/>
<sequence>MTDAKNDESTNTGGAGLNAPGHLVLGPGESRSLRERFNVDMATGGMSLRLPIKSTPGRSGFGPSLDLVYNSGLAGVNGVFGAGWSLHGVDSISRKTSVVIPVHDGNETEFVHSSAGDIVSVLEAIISRRGQLSCIRLSPSQFDHWEAPDTTNMTVEDFQLGLAGLNTSNAKRVDLNGDGPPRVLARVDGGWHYHSSDSGDKLALKAASQVYPIPLFAASNNWTLEDLLKQWLADFMVRSL</sequence>
<dbReference type="Proteomes" id="UP001143856">
    <property type="component" value="Unassembled WGS sequence"/>
</dbReference>
<organism evidence="1 2">
    <name type="scientific">Xylaria curta</name>
    <dbReference type="NCBI Taxonomy" id="42375"/>
    <lineage>
        <taxon>Eukaryota</taxon>
        <taxon>Fungi</taxon>
        <taxon>Dikarya</taxon>
        <taxon>Ascomycota</taxon>
        <taxon>Pezizomycotina</taxon>
        <taxon>Sordariomycetes</taxon>
        <taxon>Xylariomycetidae</taxon>
        <taxon>Xylariales</taxon>
        <taxon>Xylariaceae</taxon>
        <taxon>Xylaria</taxon>
    </lineage>
</organism>
<name>A0ACC1PDC1_9PEZI</name>
<protein>
    <submittedName>
        <fullName evidence="1">Uncharacterized protein</fullName>
    </submittedName>
</protein>
<dbReference type="EMBL" id="JAPDGR010000454">
    <property type="protein sequence ID" value="KAJ2990089.1"/>
    <property type="molecule type" value="Genomic_DNA"/>
</dbReference>
<comment type="caution">
    <text evidence="1">The sequence shown here is derived from an EMBL/GenBank/DDBJ whole genome shotgun (WGS) entry which is preliminary data.</text>
</comment>
<keyword evidence="2" id="KW-1185">Reference proteome</keyword>